<dbReference type="GO" id="GO:0005743">
    <property type="term" value="C:mitochondrial inner membrane"/>
    <property type="evidence" value="ECO:0007669"/>
    <property type="project" value="UniProtKB-SubCell"/>
</dbReference>
<evidence type="ECO:0000256" key="11">
    <source>
        <dbReference type="ARBA" id="ARBA00022792"/>
    </source>
</evidence>
<dbReference type="InterPro" id="IPR023600">
    <property type="entry name" value="Folylpolyglutamate_synth_euk"/>
</dbReference>
<dbReference type="UniPathway" id="UPA00850"/>
<comment type="subcellular location">
    <subcellularLocation>
        <location evidence="3">Cytoplasm</location>
    </subcellularLocation>
    <subcellularLocation>
        <location evidence="1">Mitochondrion inner membrane</location>
    </subcellularLocation>
    <subcellularLocation>
        <location evidence="2">Mitochondrion matrix</location>
    </subcellularLocation>
</comment>
<keyword evidence="6" id="KW-0963">Cytoplasm</keyword>
<feature type="binding site" evidence="19">
    <location>
        <position position="173"/>
    </location>
    <ligand>
        <name>Mg(2+)</name>
        <dbReference type="ChEBI" id="CHEBI:18420"/>
        <label>1</label>
    </ligand>
</feature>
<keyword evidence="21" id="KW-1185">Reference proteome</keyword>
<keyword evidence="8 17" id="KW-0436">Ligase</keyword>
<evidence type="ECO:0000256" key="17">
    <source>
        <dbReference type="PIRNR" id="PIRNR038895"/>
    </source>
</evidence>
<evidence type="ECO:0000256" key="14">
    <source>
        <dbReference type="ARBA" id="ARBA00023128"/>
    </source>
</evidence>
<evidence type="ECO:0000256" key="1">
    <source>
        <dbReference type="ARBA" id="ARBA00004273"/>
    </source>
</evidence>
<keyword evidence="9 19" id="KW-0479">Metal-binding</keyword>
<feature type="binding site" evidence="18">
    <location>
        <position position="317"/>
    </location>
    <ligand>
        <name>ATP</name>
        <dbReference type="ChEBI" id="CHEBI:30616"/>
    </ligand>
</feature>
<comment type="cofactor">
    <cofactor evidence="17">
        <name>a monovalent cation</name>
        <dbReference type="ChEBI" id="CHEBI:60242"/>
    </cofactor>
    <text evidence="17">A monovalent cation.</text>
</comment>
<dbReference type="Gene3D" id="3.40.1190.10">
    <property type="entry name" value="Mur-like, catalytic domain"/>
    <property type="match status" value="1"/>
</dbReference>
<dbReference type="GO" id="GO:0005829">
    <property type="term" value="C:cytosol"/>
    <property type="evidence" value="ECO:0007669"/>
    <property type="project" value="TreeGrafter"/>
</dbReference>
<dbReference type="SUPFAM" id="SSF53244">
    <property type="entry name" value="MurD-like peptide ligases, peptide-binding domain"/>
    <property type="match status" value="1"/>
</dbReference>
<evidence type="ECO:0000256" key="8">
    <source>
        <dbReference type="ARBA" id="ARBA00022598"/>
    </source>
</evidence>
<dbReference type="GO" id="GO:0005524">
    <property type="term" value="F:ATP binding"/>
    <property type="evidence" value="ECO:0007669"/>
    <property type="project" value="UniProtKB-KW"/>
</dbReference>
<feature type="binding site" evidence="19">
    <location>
        <position position="201"/>
    </location>
    <ligand>
        <name>Mg(2+)</name>
        <dbReference type="ChEBI" id="CHEBI:18420"/>
        <label>1</label>
    </ligand>
</feature>
<dbReference type="OrthoDB" id="5212574at2759"/>
<evidence type="ECO:0000256" key="10">
    <source>
        <dbReference type="ARBA" id="ARBA00022741"/>
    </source>
</evidence>
<evidence type="ECO:0000256" key="12">
    <source>
        <dbReference type="ARBA" id="ARBA00022840"/>
    </source>
</evidence>
<comment type="pathway">
    <text evidence="4 17">Cofactor biosynthesis; tetrahydrofolylpolyglutamate biosynthesis.</text>
</comment>
<dbReference type="AlphaFoldDB" id="A0A8K0AJK5"/>
<evidence type="ECO:0000256" key="18">
    <source>
        <dbReference type="PIRSR" id="PIRSR038895-1"/>
    </source>
</evidence>
<dbReference type="Proteomes" id="UP000799049">
    <property type="component" value="Unassembled WGS sequence"/>
</dbReference>
<evidence type="ECO:0000256" key="2">
    <source>
        <dbReference type="ARBA" id="ARBA00004305"/>
    </source>
</evidence>
<dbReference type="EMBL" id="VRVR01000007">
    <property type="protein sequence ID" value="KAF0852964.1"/>
    <property type="molecule type" value="Genomic_DNA"/>
</dbReference>
<comment type="catalytic activity">
    <reaction evidence="16 17">
        <text>(6S)-5,6,7,8-tetrahydrofolyl-(gamma-L-Glu)(n) + L-glutamate + ATP = (6S)-5,6,7,8-tetrahydrofolyl-(gamma-L-Glu)(n+1) + ADP + phosphate + H(+)</text>
        <dbReference type="Rhea" id="RHEA:10580"/>
        <dbReference type="Rhea" id="RHEA-COMP:14738"/>
        <dbReference type="Rhea" id="RHEA-COMP:14740"/>
        <dbReference type="ChEBI" id="CHEBI:15378"/>
        <dbReference type="ChEBI" id="CHEBI:29985"/>
        <dbReference type="ChEBI" id="CHEBI:30616"/>
        <dbReference type="ChEBI" id="CHEBI:43474"/>
        <dbReference type="ChEBI" id="CHEBI:141005"/>
        <dbReference type="ChEBI" id="CHEBI:456216"/>
        <dbReference type="EC" id="6.3.2.17"/>
    </reaction>
</comment>
<gene>
    <name evidence="20" type="ORF">ANDGO_00296</name>
</gene>
<evidence type="ECO:0000256" key="9">
    <source>
        <dbReference type="ARBA" id="ARBA00022723"/>
    </source>
</evidence>
<dbReference type="GO" id="GO:0004326">
    <property type="term" value="F:tetrahydrofolylpolyglutamate synthase activity"/>
    <property type="evidence" value="ECO:0007669"/>
    <property type="project" value="UniProtKB-EC"/>
</dbReference>
<evidence type="ECO:0000256" key="7">
    <source>
        <dbReference type="ARBA" id="ARBA00022563"/>
    </source>
</evidence>
<protein>
    <recommendedName>
        <fullName evidence="17">Folylpolyglutamate synthase</fullName>
        <ecNumber evidence="17">6.3.2.17</ecNumber>
    </recommendedName>
    <alternativeName>
        <fullName evidence="17">Folylpoly-gamma-glutamate synthetase</fullName>
    </alternativeName>
    <alternativeName>
        <fullName evidence="17">Tetrahydrofolylpolyglutamate synthase</fullName>
    </alternativeName>
</protein>
<dbReference type="GO" id="GO:0005759">
    <property type="term" value="C:mitochondrial matrix"/>
    <property type="evidence" value="ECO:0007669"/>
    <property type="project" value="UniProtKB-SubCell"/>
</dbReference>
<dbReference type="NCBIfam" id="TIGR01499">
    <property type="entry name" value="folC"/>
    <property type="match status" value="1"/>
</dbReference>
<evidence type="ECO:0000256" key="4">
    <source>
        <dbReference type="ARBA" id="ARBA00005150"/>
    </source>
</evidence>
<dbReference type="PIRSF" id="PIRSF038895">
    <property type="entry name" value="FPGS"/>
    <property type="match status" value="1"/>
</dbReference>
<name>A0A8K0AJK5_ANDGO</name>
<evidence type="ECO:0000256" key="13">
    <source>
        <dbReference type="ARBA" id="ARBA00022842"/>
    </source>
</evidence>
<evidence type="ECO:0000256" key="6">
    <source>
        <dbReference type="ARBA" id="ARBA00022490"/>
    </source>
</evidence>
<dbReference type="InterPro" id="IPR001645">
    <property type="entry name" value="Folylpolyglutamate_synth"/>
</dbReference>
<feature type="binding site" evidence="19">
    <location>
        <position position="84"/>
    </location>
    <ligand>
        <name>Mg(2+)</name>
        <dbReference type="ChEBI" id="CHEBI:18420"/>
        <label>1</label>
    </ligand>
</feature>
<dbReference type="GO" id="GO:0046872">
    <property type="term" value="F:metal ion binding"/>
    <property type="evidence" value="ECO:0007669"/>
    <property type="project" value="UniProtKB-KW"/>
</dbReference>
<keyword evidence="11" id="KW-0999">Mitochondrion inner membrane</keyword>
<keyword evidence="13 19" id="KW-0460">Magnesium</keyword>
<evidence type="ECO:0000256" key="19">
    <source>
        <dbReference type="PIRSR" id="PIRSR038895-2"/>
    </source>
</evidence>
<accession>A0A8K0AJK5</accession>
<keyword evidence="10 18" id="KW-0547">Nucleotide-binding</keyword>
<dbReference type="EC" id="6.3.2.17" evidence="17"/>
<evidence type="ECO:0000256" key="5">
    <source>
        <dbReference type="ARBA" id="ARBA00008276"/>
    </source>
</evidence>
<comment type="function">
    <text evidence="17">Catalyzes conversion of folates to polyglutamate derivatives allowing concentration of folate compounds in the cell and the intracellular retention of these cofactors, which are important substrates for most of the folate-dependent enzymes that are involved in one-carbon transfer reactions involved in purine, pyrimidine and amino acid synthesis.</text>
</comment>
<keyword evidence="7 17" id="KW-0554">One-carbon metabolism</keyword>
<keyword evidence="15" id="KW-0472">Membrane</keyword>
<dbReference type="PROSITE" id="PS01011">
    <property type="entry name" value="FOLYLPOLYGLU_SYNT_1"/>
    <property type="match status" value="1"/>
</dbReference>
<comment type="similarity">
    <text evidence="5 17">Belongs to the folylpolyglutamate synthase family.</text>
</comment>
<reference evidence="20" key="1">
    <citation type="submission" date="2019-09" db="EMBL/GenBank/DDBJ databases">
        <title>The Mitochondrial Proteome of the Jakobid, Andalucia godoyi, a Protist With the Most Gene-Rich and Bacteria-Like Mitochondrial Genome.</title>
        <authorList>
            <person name="Gray M.W."/>
            <person name="Burger G."/>
            <person name="Derelle R."/>
            <person name="Klimes V."/>
            <person name="Leger M."/>
            <person name="Sarrasin M."/>
            <person name="Vlcek C."/>
            <person name="Roger A.J."/>
            <person name="Elias M."/>
            <person name="Lang B.F."/>
        </authorList>
    </citation>
    <scope>NUCLEOTIDE SEQUENCE</scope>
    <source>
        <strain evidence="20">And28</strain>
    </source>
</reference>
<sequence length="512" mass="55870">MSARTYAAALHALESLITRTPGFTKDLLHERSLEPMIDYVRRSGLSVSRLRAIHVAGTKGKGSACAMTESILRAHGLRTGLYTSPHLVDVRERIRINGSPVDPDRFASSFWSLWDTLHDSISESDSASASTSVPGAGALNVERRTSFPTYFRFLTLLGFQLFLEENVDVAIIEVGMGGKFDATNILEKPIVCGISSLGYDHMAVLGNSLSEIAFAKAGIMKRDVRCFTVPQKPEAQTVLADYAASVQCRLDVVPSLGSFKSDAAEQPLKIGLRGEHQKENAALAIALANTFLDSSADPFVVTPTIRSGLANAKWAGRGQIEHSRSGRVTYFLDGAHTEESMTVCRDWFSSDSKQMEQAQESNVPVRRLCIFYTSPERDPQRILRPVASQLVFSELLLCPLDSTKLSLSKPQDSEQRRAIVPNGLSVESATELSSDSLIRQVEIRDAWNAFPSHASARVPCRIFNSVSNAMLYAERLSLSANASVHVLVTGSLYLVGDVISHLQLSSEGIHAS</sequence>
<dbReference type="InterPro" id="IPR018109">
    <property type="entry name" value="Folylpolyglutamate_synth_CS"/>
</dbReference>
<proteinExistence type="inferred from homology"/>
<feature type="binding site" evidence="18">
    <location>
        <position position="333"/>
    </location>
    <ligand>
        <name>ATP</name>
        <dbReference type="ChEBI" id="CHEBI:30616"/>
    </ligand>
</feature>
<evidence type="ECO:0000256" key="3">
    <source>
        <dbReference type="ARBA" id="ARBA00004496"/>
    </source>
</evidence>
<dbReference type="InterPro" id="IPR036615">
    <property type="entry name" value="Mur_ligase_C_dom_sf"/>
</dbReference>
<keyword evidence="14" id="KW-0496">Mitochondrion</keyword>
<keyword evidence="12 18" id="KW-0067">ATP-binding</keyword>
<evidence type="ECO:0000313" key="20">
    <source>
        <dbReference type="EMBL" id="KAF0852964.1"/>
    </source>
</evidence>
<dbReference type="Gene3D" id="3.90.190.20">
    <property type="entry name" value="Mur ligase, C-terminal domain"/>
    <property type="match status" value="1"/>
</dbReference>
<dbReference type="InterPro" id="IPR036565">
    <property type="entry name" value="Mur-like_cat_sf"/>
</dbReference>
<evidence type="ECO:0000256" key="16">
    <source>
        <dbReference type="ARBA" id="ARBA00047493"/>
    </source>
</evidence>
<organism evidence="20 21">
    <name type="scientific">Andalucia godoyi</name>
    <name type="common">Flagellate</name>
    <dbReference type="NCBI Taxonomy" id="505711"/>
    <lineage>
        <taxon>Eukaryota</taxon>
        <taxon>Discoba</taxon>
        <taxon>Jakobida</taxon>
        <taxon>Andalucina</taxon>
        <taxon>Andaluciidae</taxon>
        <taxon>Andalucia</taxon>
    </lineage>
</organism>
<evidence type="ECO:0000256" key="15">
    <source>
        <dbReference type="ARBA" id="ARBA00023136"/>
    </source>
</evidence>
<dbReference type="PANTHER" id="PTHR11136">
    <property type="entry name" value="FOLYLPOLYGLUTAMATE SYNTHASE-RELATED"/>
    <property type="match status" value="1"/>
</dbReference>
<dbReference type="PANTHER" id="PTHR11136:SF5">
    <property type="entry name" value="FOLYLPOLYGLUTAMATE SYNTHASE, MITOCHONDRIAL"/>
    <property type="match status" value="1"/>
</dbReference>
<dbReference type="SUPFAM" id="SSF53623">
    <property type="entry name" value="MurD-like peptide ligases, catalytic domain"/>
    <property type="match status" value="1"/>
</dbReference>
<dbReference type="GO" id="GO:0006730">
    <property type="term" value="P:one-carbon metabolic process"/>
    <property type="evidence" value="ECO:0007669"/>
    <property type="project" value="UniProtKB-KW"/>
</dbReference>
<comment type="caution">
    <text evidence="20">The sequence shown here is derived from an EMBL/GenBank/DDBJ whole genome shotgun (WGS) entry which is preliminary data.</text>
</comment>
<dbReference type="PROSITE" id="PS01012">
    <property type="entry name" value="FOLYLPOLYGLU_SYNT_2"/>
    <property type="match status" value="1"/>
</dbReference>
<evidence type="ECO:0000313" key="21">
    <source>
        <dbReference type="Proteomes" id="UP000799049"/>
    </source>
</evidence>